<dbReference type="AlphaFoldDB" id="A0A1Y6B9D8"/>
<gene>
    <name evidence="1" type="ORF">SAMN05428998_102297</name>
</gene>
<dbReference type="EMBL" id="FWZX01000002">
    <property type="protein sequence ID" value="SME99726.1"/>
    <property type="molecule type" value="Genomic_DNA"/>
</dbReference>
<organism evidence="1 2">
    <name type="scientific">Tistlia consotensis USBA 355</name>
    <dbReference type="NCBI Taxonomy" id="560819"/>
    <lineage>
        <taxon>Bacteria</taxon>
        <taxon>Pseudomonadati</taxon>
        <taxon>Pseudomonadota</taxon>
        <taxon>Alphaproteobacteria</taxon>
        <taxon>Rhodospirillales</taxon>
        <taxon>Rhodovibrionaceae</taxon>
        <taxon>Tistlia</taxon>
    </lineage>
</organism>
<name>A0A1Y6B9D8_9PROT</name>
<keyword evidence="2" id="KW-1185">Reference proteome</keyword>
<reference evidence="1 2" key="1">
    <citation type="submission" date="2017-04" db="EMBL/GenBank/DDBJ databases">
        <authorList>
            <person name="Afonso C.L."/>
            <person name="Miller P.J."/>
            <person name="Scott M.A."/>
            <person name="Spackman E."/>
            <person name="Goraichik I."/>
            <person name="Dimitrov K.M."/>
            <person name="Suarez D.L."/>
            <person name="Swayne D.E."/>
        </authorList>
    </citation>
    <scope>NUCLEOTIDE SEQUENCE [LARGE SCALE GENOMIC DNA]</scope>
    <source>
        <strain evidence="1 2">USBA 355</strain>
    </source>
</reference>
<dbReference type="Proteomes" id="UP000192917">
    <property type="component" value="Unassembled WGS sequence"/>
</dbReference>
<sequence length="85" mass="9110">METLFARGGGEMARPVHEIADLLPSHPDRALPAGAAIPSQTDLFVVTRAVDSVIRSAPDEASPVLESRTSEDEIPKLVRGYFAIP</sequence>
<evidence type="ECO:0000313" key="2">
    <source>
        <dbReference type="Proteomes" id="UP000192917"/>
    </source>
</evidence>
<evidence type="ECO:0000313" key="1">
    <source>
        <dbReference type="EMBL" id="SME99726.1"/>
    </source>
</evidence>
<proteinExistence type="predicted"/>
<accession>A0A1Y6B9D8</accession>
<dbReference type="STRING" id="560819.SAMN05428998_102297"/>
<protein>
    <submittedName>
        <fullName evidence="1">Uncharacterized protein</fullName>
    </submittedName>
</protein>